<evidence type="ECO:0000256" key="1">
    <source>
        <dbReference type="SAM" id="Phobius"/>
    </source>
</evidence>
<dbReference type="RefSeq" id="WP_378091891.1">
    <property type="nucleotide sequence ID" value="NZ_JBHSEP010000001.1"/>
</dbReference>
<reference evidence="3" key="1">
    <citation type="journal article" date="2019" name="Int. J. Syst. Evol. Microbiol.">
        <title>The Global Catalogue of Microorganisms (GCM) 10K type strain sequencing project: providing services to taxonomists for standard genome sequencing and annotation.</title>
        <authorList>
            <consortium name="The Broad Institute Genomics Platform"/>
            <consortium name="The Broad Institute Genome Sequencing Center for Infectious Disease"/>
            <person name="Wu L."/>
            <person name="Ma J."/>
        </authorList>
    </citation>
    <scope>NUCLEOTIDE SEQUENCE [LARGE SCALE GENOMIC DNA]</scope>
    <source>
        <strain evidence="3">CCUG 49571</strain>
    </source>
</reference>
<organism evidence="2 3">
    <name type="scientific">Cohnella hongkongensis</name>
    <dbReference type="NCBI Taxonomy" id="178337"/>
    <lineage>
        <taxon>Bacteria</taxon>
        <taxon>Bacillati</taxon>
        <taxon>Bacillota</taxon>
        <taxon>Bacilli</taxon>
        <taxon>Bacillales</taxon>
        <taxon>Paenibacillaceae</taxon>
        <taxon>Cohnella</taxon>
    </lineage>
</organism>
<feature type="transmembrane region" description="Helical" evidence="1">
    <location>
        <begin position="45"/>
        <end position="67"/>
    </location>
</feature>
<keyword evidence="1" id="KW-0472">Membrane</keyword>
<gene>
    <name evidence="2" type="ORF">ACFO3S_02555</name>
</gene>
<proteinExistence type="predicted"/>
<dbReference type="Proteomes" id="UP001596028">
    <property type="component" value="Unassembled WGS sequence"/>
</dbReference>
<name>A0ABV9F5B9_9BACL</name>
<evidence type="ECO:0000313" key="3">
    <source>
        <dbReference type="Proteomes" id="UP001596028"/>
    </source>
</evidence>
<feature type="transmembrane region" description="Helical" evidence="1">
    <location>
        <begin position="79"/>
        <end position="98"/>
    </location>
</feature>
<dbReference type="EMBL" id="JBHSEP010000001">
    <property type="protein sequence ID" value="MFC4597108.1"/>
    <property type="molecule type" value="Genomic_DNA"/>
</dbReference>
<keyword evidence="1" id="KW-0812">Transmembrane</keyword>
<feature type="transmembrane region" description="Helical" evidence="1">
    <location>
        <begin position="12"/>
        <end position="33"/>
    </location>
</feature>
<evidence type="ECO:0000313" key="2">
    <source>
        <dbReference type="EMBL" id="MFC4597108.1"/>
    </source>
</evidence>
<evidence type="ECO:0008006" key="4">
    <source>
        <dbReference type="Google" id="ProtNLM"/>
    </source>
</evidence>
<protein>
    <recommendedName>
        <fullName evidence="4">Zinc ribbon domain-containing protein</fullName>
    </recommendedName>
</protein>
<keyword evidence="1" id="KW-1133">Transmembrane helix</keyword>
<keyword evidence="3" id="KW-1185">Reference proteome</keyword>
<sequence>MAAGGRPFYPGWIIFLVLFVFFPVGIVLIFIRIHKHRDYTHLKLLDYKICANTLITLFLLSTVSYIYSMGSGESPIFSVYLIATSLSLLPGILLYARANGIKKAMRLRFEHYRSMIYEQGLTSIVQIASNAGMKPVIAGNELERMAYLRLLPNVHIDRASDTVLPISERTENAAEPSPPRTVNCPSCGARTVVRPGESKECSYCHTLVNAG</sequence>
<comment type="caution">
    <text evidence="2">The sequence shown here is derived from an EMBL/GenBank/DDBJ whole genome shotgun (WGS) entry which is preliminary data.</text>
</comment>
<accession>A0ABV9F5B9</accession>